<feature type="compositionally biased region" description="Basic and acidic residues" evidence="1">
    <location>
        <begin position="96"/>
        <end position="107"/>
    </location>
</feature>
<name>A0AAU0N0W7_9GAMM</name>
<feature type="signal peptide" evidence="2">
    <location>
        <begin position="1"/>
        <end position="26"/>
    </location>
</feature>
<proteinExistence type="predicted"/>
<evidence type="ECO:0000313" key="4">
    <source>
        <dbReference type="Proteomes" id="UP001302477"/>
    </source>
</evidence>
<evidence type="ECO:0000256" key="1">
    <source>
        <dbReference type="SAM" id="MobiDB-lite"/>
    </source>
</evidence>
<organism evidence="3 4">
    <name type="scientific">Microbulbifer pacificus</name>
    <dbReference type="NCBI Taxonomy" id="407164"/>
    <lineage>
        <taxon>Bacteria</taxon>
        <taxon>Pseudomonadati</taxon>
        <taxon>Pseudomonadota</taxon>
        <taxon>Gammaproteobacteria</taxon>
        <taxon>Cellvibrionales</taxon>
        <taxon>Microbulbiferaceae</taxon>
        <taxon>Microbulbifer</taxon>
    </lineage>
</organism>
<sequence length="133" mass="14400">MTSIDQPRLATLCFLLFATASGGQIAAQLISPSGQVFDTPTATASALGNSPADWEAIWQADRQTELDSRITHLESTLADSLEFQNRLLELVEELTHQQSDTRADRSAKQTINSPAAVELPTPPPSAQPERSQL</sequence>
<dbReference type="Proteomes" id="UP001302477">
    <property type="component" value="Chromosome"/>
</dbReference>
<reference evidence="3 4" key="1">
    <citation type="submission" date="2023-10" db="EMBL/GenBank/DDBJ databases">
        <title>Description of Microbulbifer bruguierae sp. nov., isolated from the sediments of mangrove plant Bruguiera sexangula and comparative genomic analyses of the genus Microbulbifer.</title>
        <authorList>
            <person name="Long M."/>
        </authorList>
    </citation>
    <scope>NUCLEOTIDE SEQUENCE [LARGE SCALE GENOMIC DNA]</scope>
    <source>
        <strain evidence="3 4">SPO729</strain>
    </source>
</reference>
<feature type="region of interest" description="Disordered" evidence="1">
    <location>
        <begin position="96"/>
        <end position="133"/>
    </location>
</feature>
<dbReference type="EMBL" id="CP137555">
    <property type="protein sequence ID" value="WOX06076.1"/>
    <property type="molecule type" value="Genomic_DNA"/>
</dbReference>
<evidence type="ECO:0000256" key="2">
    <source>
        <dbReference type="SAM" id="SignalP"/>
    </source>
</evidence>
<protein>
    <recommendedName>
        <fullName evidence="5">YbgF trimerisation domain-containing protein</fullName>
    </recommendedName>
</protein>
<evidence type="ECO:0008006" key="5">
    <source>
        <dbReference type="Google" id="ProtNLM"/>
    </source>
</evidence>
<accession>A0AAU0N0W7</accession>
<dbReference type="KEGG" id="mpaf:R5R33_02745"/>
<dbReference type="RefSeq" id="WP_318954536.1">
    <property type="nucleotide sequence ID" value="NZ_CP137555.1"/>
</dbReference>
<keyword evidence="2" id="KW-0732">Signal</keyword>
<keyword evidence="4" id="KW-1185">Reference proteome</keyword>
<evidence type="ECO:0000313" key="3">
    <source>
        <dbReference type="EMBL" id="WOX06076.1"/>
    </source>
</evidence>
<feature type="chain" id="PRO_5043625242" description="YbgF trimerisation domain-containing protein" evidence="2">
    <location>
        <begin position="27"/>
        <end position="133"/>
    </location>
</feature>
<gene>
    <name evidence="3" type="ORF">R5R33_02745</name>
</gene>
<dbReference type="AlphaFoldDB" id="A0AAU0N0W7"/>